<evidence type="ECO:0000256" key="7">
    <source>
        <dbReference type="ARBA" id="ARBA00023006"/>
    </source>
</evidence>
<feature type="domain" description="UBZ1-type" evidence="18">
    <location>
        <begin position="463"/>
        <end position="489"/>
    </location>
</feature>
<evidence type="ECO:0000256" key="9">
    <source>
        <dbReference type="ARBA" id="ARBA00023136"/>
    </source>
</evidence>
<evidence type="ECO:0000256" key="16">
    <source>
        <dbReference type="PROSITE-ProRule" id="PRU01253"/>
    </source>
</evidence>
<evidence type="ECO:0000256" key="10">
    <source>
        <dbReference type="ARBA" id="ARBA00023212"/>
    </source>
</evidence>
<evidence type="ECO:0000256" key="8">
    <source>
        <dbReference type="ARBA" id="ARBA00023054"/>
    </source>
</evidence>
<evidence type="ECO:0000256" key="17">
    <source>
        <dbReference type="SAM" id="Coils"/>
    </source>
</evidence>
<dbReference type="InterPro" id="IPR041641">
    <property type="entry name" value="CALCOCO1/2_Zn_UBZ1"/>
</dbReference>
<evidence type="ECO:0000256" key="14">
    <source>
        <dbReference type="ARBA" id="ARBA00040931"/>
    </source>
</evidence>
<dbReference type="EMBL" id="OX395138">
    <property type="protein sequence ID" value="CAI5790137.1"/>
    <property type="molecule type" value="Genomic_DNA"/>
</dbReference>
<keyword evidence="4" id="KW-0479">Metal-binding</keyword>
<evidence type="ECO:0000256" key="5">
    <source>
        <dbReference type="ARBA" id="ARBA00022771"/>
    </source>
</evidence>
<keyword evidence="8 17" id="KW-0175">Coiled coil</keyword>
<reference evidence="19" key="1">
    <citation type="submission" date="2022-12" db="EMBL/GenBank/DDBJ databases">
        <authorList>
            <person name="Alioto T."/>
            <person name="Alioto T."/>
            <person name="Gomez Garrido J."/>
        </authorList>
    </citation>
    <scope>NUCLEOTIDE SEQUENCE</scope>
</reference>
<dbReference type="GO" id="GO:0000421">
    <property type="term" value="C:autophagosome membrane"/>
    <property type="evidence" value="ECO:0007669"/>
    <property type="project" value="UniProtKB-SubCell"/>
</dbReference>
<evidence type="ECO:0000313" key="20">
    <source>
        <dbReference type="Proteomes" id="UP001178461"/>
    </source>
</evidence>
<dbReference type="GO" id="GO:0048471">
    <property type="term" value="C:perinuclear region of cytoplasm"/>
    <property type="evidence" value="ECO:0007669"/>
    <property type="project" value="UniProtKB-SubCell"/>
</dbReference>
<dbReference type="GO" id="GO:1901098">
    <property type="term" value="P:positive regulation of autophagosome maturation"/>
    <property type="evidence" value="ECO:0007669"/>
    <property type="project" value="TreeGrafter"/>
</dbReference>
<gene>
    <name evidence="19" type="ORF">PODLI_1B023609</name>
</gene>
<dbReference type="GO" id="GO:0005856">
    <property type="term" value="C:cytoskeleton"/>
    <property type="evidence" value="ECO:0007669"/>
    <property type="project" value="UniProtKB-SubCell"/>
</dbReference>
<dbReference type="Gene3D" id="6.20.250.40">
    <property type="match status" value="1"/>
</dbReference>
<keyword evidence="7" id="KW-0072">Autophagy</keyword>
<proteinExistence type="inferred from homology"/>
<protein>
    <recommendedName>
        <fullName evidence="14">Calcium-binding and coiled-coil domain-containing protein 2</fullName>
    </recommendedName>
    <alternativeName>
        <fullName evidence="15">Nuclear domain 10 protein NDP52</fullName>
    </alternativeName>
</protein>
<dbReference type="GO" id="GO:0031410">
    <property type="term" value="C:cytoplasmic vesicle"/>
    <property type="evidence" value="ECO:0007669"/>
    <property type="project" value="UniProtKB-KW"/>
</dbReference>
<feature type="coiled-coil region" evidence="17">
    <location>
        <begin position="168"/>
        <end position="422"/>
    </location>
</feature>
<evidence type="ECO:0000256" key="1">
    <source>
        <dbReference type="ARBA" id="ARBA00004245"/>
    </source>
</evidence>
<sequence>MALWHRELSSPGIVEGRHLETVQQETESRMEAALCNNSEEPPTSAVLLDCRAFNQVIFTDIDKYYVPGADITCHYNISRHITPRRKDWVGIFRVGWKTAREYFTFVWAPLPRNPDSSDDELQEVLFKAYYLPKDDEYYQFCYVDQDGLVRGASVPFQFRAETEDDMLVVTTQGEVEEIEQQNTTLLQENQKLKENLKSLQNQTEDLQEKLKAAEEKAKELEDKVHLLQTGTMELQRAQDLQALQMASAQTELAAVTENSIKLQKEKEDLQRNLDTLRSSKENLEVEVNILKQKFAALDTQNSSTDEELFQTKEENKKVLAEKEQLEKKLRNTLNCVDQLQSQVQSQQNKVEDLQGAVQDKARHLEQLKEENYQLNATLLRQQNLEKKLEEEVLSHQTLQKEMNELEKENKRLRRENEELMVHLPEILDHPPGVLTQSPENSVLVYGNPYTVNPAIPETELVSVRKCPMCDEVFPNDIGEQQYSDHVRSHLLECPYCDESFDNSNKQVYDDHVYCHGLD</sequence>
<comment type="subcellular location">
    <subcellularLocation>
        <location evidence="1">Cytoplasm</location>
        <location evidence="1">Cytoskeleton</location>
    </subcellularLocation>
    <subcellularLocation>
        <location evidence="2">Cytoplasm</location>
        <location evidence="2">Perinuclear region</location>
    </subcellularLocation>
    <subcellularLocation>
        <location evidence="12">Cytoplasmic vesicle</location>
        <location evidence="12">Autophagosome membrane</location>
        <topology evidence="12">Peripheral membrane protein</topology>
    </subcellularLocation>
</comment>
<evidence type="ECO:0000256" key="2">
    <source>
        <dbReference type="ARBA" id="ARBA00004556"/>
    </source>
</evidence>
<dbReference type="CDD" id="cd21968">
    <property type="entry name" value="Zn-C2H2_CALCOCO2"/>
    <property type="match status" value="1"/>
</dbReference>
<dbReference type="InterPro" id="IPR041611">
    <property type="entry name" value="SKICH"/>
</dbReference>
<dbReference type="PANTHER" id="PTHR31915">
    <property type="entry name" value="SKICH DOMAIN-CONTAINING PROTEIN"/>
    <property type="match status" value="1"/>
</dbReference>
<keyword evidence="3" id="KW-0963">Cytoplasm</keyword>
<dbReference type="InterPro" id="IPR051002">
    <property type="entry name" value="UBA_autophagy_assoc_protein"/>
</dbReference>
<dbReference type="PANTHER" id="PTHR31915:SF4">
    <property type="entry name" value="CALCIUM-BINDING AND COILED-COIL DOMAIN-CONTAINING PROTEIN 2"/>
    <property type="match status" value="1"/>
</dbReference>
<name>A0AA35L6G5_9SAUR</name>
<comment type="similarity">
    <text evidence="13">Belongs to the CALCOCO family.</text>
</comment>
<evidence type="ECO:0000256" key="4">
    <source>
        <dbReference type="ARBA" id="ARBA00022723"/>
    </source>
</evidence>
<organism evidence="19 20">
    <name type="scientific">Podarcis lilfordi</name>
    <name type="common">Lilford's wall lizard</name>
    <dbReference type="NCBI Taxonomy" id="74358"/>
    <lineage>
        <taxon>Eukaryota</taxon>
        <taxon>Metazoa</taxon>
        <taxon>Chordata</taxon>
        <taxon>Craniata</taxon>
        <taxon>Vertebrata</taxon>
        <taxon>Euteleostomi</taxon>
        <taxon>Lepidosauria</taxon>
        <taxon>Squamata</taxon>
        <taxon>Bifurcata</taxon>
        <taxon>Unidentata</taxon>
        <taxon>Episquamata</taxon>
        <taxon>Laterata</taxon>
        <taxon>Lacertibaenia</taxon>
        <taxon>Lacertidae</taxon>
        <taxon>Podarcis</taxon>
    </lineage>
</organism>
<accession>A0AA35L6G5</accession>
<evidence type="ECO:0000256" key="3">
    <source>
        <dbReference type="ARBA" id="ARBA00022490"/>
    </source>
</evidence>
<dbReference type="Gene3D" id="2.60.40.2840">
    <property type="match status" value="1"/>
</dbReference>
<dbReference type="GO" id="GO:0098792">
    <property type="term" value="P:xenophagy"/>
    <property type="evidence" value="ECO:0007669"/>
    <property type="project" value="TreeGrafter"/>
</dbReference>
<dbReference type="Proteomes" id="UP001178461">
    <property type="component" value="Chromosome 13"/>
</dbReference>
<keyword evidence="6" id="KW-0862">Zinc</keyword>
<keyword evidence="9" id="KW-0472">Membrane</keyword>
<dbReference type="GO" id="GO:0008270">
    <property type="term" value="F:zinc ion binding"/>
    <property type="evidence" value="ECO:0007669"/>
    <property type="project" value="UniProtKB-KW"/>
</dbReference>
<dbReference type="PROSITE" id="PS51905">
    <property type="entry name" value="ZF_UBZ1"/>
    <property type="match status" value="1"/>
</dbReference>
<evidence type="ECO:0000256" key="12">
    <source>
        <dbReference type="ARBA" id="ARBA00037854"/>
    </source>
</evidence>
<keyword evidence="20" id="KW-1185">Reference proteome</keyword>
<dbReference type="Pfam" id="PF18112">
    <property type="entry name" value="Zn-C2H2_12"/>
    <property type="match status" value="1"/>
</dbReference>
<evidence type="ECO:0000256" key="11">
    <source>
        <dbReference type="ARBA" id="ARBA00023329"/>
    </source>
</evidence>
<evidence type="ECO:0000256" key="13">
    <source>
        <dbReference type="ARBA" id="ARBA00037963"/>
    </source>
</evidence>
<keyword evidence="11" id="KW-0968">Cytoplasmic vesicle</keyword>
<evidence type="ECO:0000256" key="15">
    <source>
        <dbReference type="ARBA" id="ARBA00041519"/>
    </source>
</evidence>
<evidence type="ECO:0000259" key="18">
    <source>
        <dbReference type="PROSITE" id="PS51905"/>
    </source>
</evidence>
<keyword evidence="10" id="KW-0206">Cytoskeleton</keyword>
<dbReference type="AlphaFoldDB" id="A0AA35L6G5"/>
<keyword evidence="5 16" id="KW-0863">Zinc-finger</keyword>
<dbReference type="FunFam" id="2.60.40.2840:FF:000002">
    <property type="entry name" value="Tax1-binding protein 1 isoform 2"/>
    <property type="match status" value="1"/>
</dbReference>
<dbReference type="Pfam" id="PF17751">
    <property type="entry name" value="SKICH"/>
    <property type="match status" value="1"/>
</dbReference>
<dbReference type="GO" id="GO:0016605">
    <property type="term" value="C:PML body"/>
    <property type="evidence" value="ECO:0007669"/>
    <property type="project" value="TreeGrafter"/>
</dbReference>
<evidence type="ECO:0000313" key="19">
    <source>
        <dbReference type="EMBL" id="CAI5790137.1"/>
    </source>
</evidence>
<evidence type="ECO:0000256" key="6">
    <source>
        <dbReference type="ARBA" id="ARBA00022833"/>
    </source>
</evidence>